<protein>
    <recommendedName>
        <fullName evidence="2">DUF6973 domain-containing protein</fullName>
    </recommendedName>
</protein>
<sequence length="507" mass="55015">MKQFSPFRPVSAYILVLIAFALSIFNQSCRDDTDNKAAPQQSAANKNAATENKMLSYNEFLQQVKNLKDKALYNHFRLNAEAGSRTSELPLFPIRTLPSTTDSVRKITVNQHTTYTIPVYRREHTGEVFRNIIIDSSDAGVKAYLAWYFPDKNWIKEYRSNRKRSFYGRVFLSDYDDIPSDARSGGRVNLLPVCTSVMVLSETIEHLCCHNMQHASCACAAGSQYHIEYLYNTVTTCIDTYIPPFGGGTGGSGGGGTVPNPGGGYDPCDNGNLRTMTTPCKPAPPAPTPPVAANANVAPLISLAAGKGVTFTPTEVAVLNSQGAIMITKMKNLLSAYGDMVKKDFESLITTLTGSALTPSEKQALNALADNYDPYKFLMRLMYASNAYAAETATLANYNLCGATCGNCKGNAFKHALFLIYNAETFTQNSAVALAFAHEEGQGGKDTEMDYKNNAAGSAIFTVFGNTGTPSEWISRVKTAVNQGTHGFVFVKNSTLVSTSNVDPNCP</sequence>
<feature type="chain" id="PRO_5045776775" description="DUF6973 domain-containing protein" evidence="1">
    <location>
        <begin position="31"/>
        <end position="507"/>
    </location>
</feature>
<dbReference type="Pfam" id="PF22322">
    <property type="entry name" value="DUF6973"/>
    <property type="match status" value="1"/>
</dbReference>
<dbReference type="EMBL" id="CP056775">
    <property type="protein sequence ID" value="QRR02614.1"/>
    <property type="molecule type" value="Genomic_DNA"/>
</dbReference>
<accession>A0ABX7I934</accession>
<feature type="domain" description="DUF6973" evidence="2">
    <location>
        <begin position="382"/>
        <end position="484"/>
    </location>
</feature>
<keyword evidence="1" id="KW-0732">Signal</keyword>
<evidence type="ECO:0000259" key="2">
    <source>
        <dbReference type="Pfam" id="PF22322"/>
    </source>
</evidence>
<dbReference type="RefSeq" id="WP_204657743.1">
    <property type="nucleotide sequence ID" value="NZ_CP056775.1"/>
</dbReference>
<evidence type="ECO:0000256" key="1">
    <source>
        <dbReference type="SAM" id="SignalP"/>
    </source>
</evidence>
<organism evidence="3 4">
    <name type="scientific">Dyadobacter sandarakinus</name>
    <dbReference type="NCBI Taxonomy" id="2747268"/>
    <lineage>
        <taxon>Bacteria</taxon>
        <taxon>Pseudomonadati</taxon>
        <taxon>Bacteroidota</taxon>
        <taxon>Cytophagia</taxon>
        <taxon>Cytophagales</taxon>
        <taxon>Spirosomataceae</taxon>
        <taxon>Dyadobacter</taxon>
    </lineage>
</organism>
<reference evidence="3 4" key="1">
    <citation type="submission" date="2020-06" db="EMBL/GenBank/DDBJ databases">
        <title>Dyadobacter sandarakinus sp. nov., isolated from the soil of the Arctic Yellow River Station.</title>
        <authorList>
            <person name="Zhang Y."/>
            <person name="Peng F."/>
        </authorList>
    </citation>
    <scope>NUCLEOTIDE SEQUENCE [LARGE SCALE GENOMIC DNA]</scope>
    <source>
        <strain evidence="3 4">Q3-56</strain>
    </source>
</reference>
<gene>
    <name evidence="3" type="ORF">HWI92_17695</name>
</gene>
<name>A0ABX7I934_9BACT</name>
<dbReference type="Proteomes" id="UP000612680">
    <property type="component" value="Chromosome"/>
</dbReference>
<evidence type="ECO:0000313" key="3">
    <source>
        <dbReference type="EMBL" id="QRR02614.1"/>
    </source>
</evidence>
<dbReference type="InterPro" id="IPR054246">
    <property type="entry name" value="DUF6973"/>
</dbReference>
<evidence type="ECO:0000313" key="4">
    <source>
        <dbReference type="Proteomes" id="UP000612680"/>
    </source>
</evidence>
<keyword evidence="4" id="KW-1185">Reference proteome</keyword>
<proteinExistence type="predicted"/>
<feature type="signal peptide" evidence="1">
    <location>
        <begin position="1"/>
        <end position="30"/>
    </location>
</feature>